<gene>
    <name evidence="2" type="ORF">A1D17_06915</name>
</gene>
<accession>A0A162BHV1</accession>
<name>A0A162BHV1_PSEFL</name>
<dbReference type="Pfam" id="PF14213">
    <property type="entry name" value="DUF4325"/>
    <property type="match status" value="1"/>
</dbReference>
<protein>
    <recommendedName>
        <fullName evidence="1">DUF4325 domain-containing protein</fullName>
    </recommendedName>
</protein>
<dbReference type="RefSeq" id="WP_063341188.1">
    <property type="nucleotide sequence ID" value="NZ_LUKJ01000003.1"/>
</dbReference>
<comment type="caution">
    <text evidence="2">The sequence shown here is derived from an EMBL/GenBank/DDBJ whole genome shotgun (WGS) entry which is preliminary data.</text>
</comment>
<evidence type="ECO:0000313" key="3">
    <source>
        <dbReference type="Proteomes" id="UP000076489"/>
    </source>
</evidence>
<dbReference type="EMBL" id="LUKJ01000003">
    <property type="protein sequence ID" value="KZN15903.1"/>
    <property type="molecule type" value="Genomic_DNA"/>
</dbReference>
<feature type="domain" description="DUF4325" evidence="1">
    <location>
        <begin position="19"/>
        <end position="80"/>
    </location>
</feature>
<dbReference type="AlphaFoldDB" id="A0A162BHV1"/>
<organism evidence="2 3">
    <name type="scientific">Pseudomonas fluorescens</name>
    <dbReference type="NCBI Taxonomy" id="294"/>
    <lineage>
        <taxon>Bacteria</taxon>
        <taxon>Pseudomonadati</taxon>
        <taxon>Pseudomonadota</taxon>
        <taxon>Gammaproteobacteria</taxon>
        <taxon>Pseudomonadales</taxon>
        <taxon>Pseudomonadaceae</taxon>
        <taxon>Pseudomonas</taxon>
    </lineage>
</organism>
<reference evidence="2 3" key="2">
    <citation type="journal article" date="2018" name="Nature">
        <title>Mutant phenotypes for thousands of bacterial genes of unknown function.</title>
        <authorList>
            <person name="Price M.N."/>
            <person name="Wetmore K.M."/>
            <person name="Waters R.J."/>
            <person name="Callaghan M."/>
            <person name="Ray J."/>
            <person name="Liu H."/>
            <person name="Kuehl J.V."/>
            <person name="Melnyk R.A."/>
            <person name="Lamson J.S."/>
            <person name="Suh Y."/>
            <person name="Carlson H.K."/>
            <person name="Esquivel Z."/>
            <person name="Sadeeshkumar H."/>
            <person name="Chakraborty R."/>
            <person name="Zane G.M."/>
            <person name="Rubin B.E."/>
            <person name="Wall J.D."/>
            <person name="Visel A."/>
            <person name="Bristow J."/>
            <person name="Blow M.J."/>
            <person name="Arkin A.P."/>
            <person name="Deutschbauer A.M."/>
        </authorList>
    </citation>
    <scope>NUCLEOTIDE SEQUENCE [LARGE SCALE GENOMIC DNA]</scope>
    <source>
        <strain evidence="2 3">FW300-N1B4</strain>
    </source>
</reference>
<reference evidence="3" key="1">
    <citation type="submission" date="2016-03" db="EMBL/GenBank/DDBJ databases">
        <authorList>
            <person name="Ray J."/>
            <person name="Price M."/>
            <person name="Deutschbauer A."/>
        </authorList>
    </citation>
    <scope>NUCLEOTIDE SEQUENCE [LARGE SCALE GENOMIC DNA]</scope>
    <source>
        <strain evidence="3">FW300-N1B4</strain>
    </source>
</reference>
<dbReference type="Proteomes" id="UP000076489">
    <property type="component" value="Unassembled WGS sequence"/>
</dbReference>
<evidence type="ECO:0000313" key="2">
    <source>
        <dbReference type="EMBL" id="KZN15903.1"/>
    </source>
</evidence>
<dbReference type="OrthoDB" id="7032971at2"/>
<proteinExistence type="predicted"/>
<evidence type="ECO:0000259" key="1">
    <source>
        <dbReference type="Pfam" id="PF14213"/>
    </source>
</evidence>
<dbReference type="InterPro" id="IPR025474">
    <property type="entry name" value="DUF4325"/>
</dbReference>
<sequence>MEKIKVFELTGRNAISMQNGEKLYNALHSKLMAGQKIEINFEKVNLFASPFFNASIGLLLKDIEVENLQKQLSVTDLSDVGRDLLNHVISNAITFYKNSENVSKAIDQTEANNNDE</sequence>